<evidence type="ECO:0000259" key="10">
    <source>
        <dbReference type="Pfam" id="PF01618"/>
    </source>
</evidence>
<evidence type="ECO:0000256" key="8">
    <source>
        <dbReference type="RuleBase" id="RU004057"/>
    </source>
</evidence>
<comment type="subcellular location">
    <subcellularLocation>
        <location evidence="1">Cell membrane</location>
        <topology evidence="1">Multi-pass membrane protein</topology>
    </subcellularLocation>
    <subcellularLocation>
        <location evidence="8">Membrane</location>
        <topology evidence="8">Multi-pass membrane protein</topology>
    </subcellularLocation>
</comment>
<dbReference type="Proteomes" id="UP001228581">
    <property type="component" value="Unassembled WGS sequence"/>
</dbReference>
<name>A0ABT7CCP5_9BACT</name>
<dbReference type="PANTHER" id="PTHR30625:SF15">
    <property type="entry name" value="BIOPOLYMER TRANSPORT PROTEIN EXBB"/>
    <property type="match status" value="1"/>
</dbReference>
<dbReference type="Pfam" id="PF01618">
    <property type="entry name" value="MotA_ExbB"/>
    <property type="match status" value="1"/>
</dbReference>
<dbReference type="RefSeq" id="WP_313990948.1">
    <property type="nucleotide sequence ID" value="NZ_JASJOT010000001.1"/>
</dbReference>
<evidence type="ECO:0000256" key="1">
    <source>
        <dbReference type="ARBA" id="ARBA00004651"/>
    </source>
</evidence>
<feature type="transmembrane region" description="Helical" evidence="9">
    <location>
        <begin position="64"/>
        <end position="88"/>
    </location>
</feature>
<dbReference type="PANTHER" id="PTHR30625">
    <property type="entry name" value="PROTEIN TOLQ"/>
    <property type="match status" value="1"/>
</dbReference>
<keyword evidence="2 8" id="KW-0813">Transport</keyword>
<keyword evidence="12" id="KW-1185">Reference proteome</keyword>
<comment type="caution">
    <text evidence="11">The sequence shown here is derived from an EMBL/GenBank/DDBJ whole genome shotgun (WGS) entry which is preliminary data.</text>
</comment>
<proteinExistence type="inferred from homology"/>
<evidence type="ECO:0000256" key="6">
    <source>
        <dbReference type="ARBA" id="ARBA00022989"/>
    </source>
</evidence>
<evidence type="ECO:0000256" key="7">
    <source>
        <dbReference type="ARBA" id="ARBA00023136"/>
    </source>
</evidence>
<evidence type="ECO:0000313" key="12">
    <source>
        <dbReference type="Proteomes" id="UP001228581"/>
    </source>
</evidence>
<feature type="transmembrane region" description="Helical" evidence="9">
    <location>
        <begin position="230"/>
        <end position="251"/>
    </location>
</feature>
<evidence type="ECO:0000256" key="2">
    <source>
        <dbReference type="ARBA" id="ARBA00022448"/>
    </source>
</evidence>
<dbReference type="InterPro" id="IPR002898">
    <property type="entry name" value="MotA_ExbB_proton_chnl"/>
</dbReference>
<evidence type="ECO:0000256" key="9">
    <source>
        <dbReference type="SAM" id="Phobius"/>
    </source>
</evidence>
<evidence type="ECO:0000256" key="4">
    <source>
        <dbReference type="ARBA" id="ARBA00022692"/>
    </source>
</evidence>
<keyword evidence="7 9" id="KW-0472">Membrane</keyword>
<dbReference type="EMBL" id="JASJOT010000001">
    <property type="protein sequence ID" value="MDJ1491378.1"/>
    <property type="molecule type" value="Genomic_DNA"/>
</dbReference>
<comment type="similarity">
    <text evidence="8">Belongs to the exbB/tolQ family.</text>
</comment>
<accession>A0ABT7CCP5</accession>
<sequence length="278" mass="29482">MKNQATKPAAPKTGEKKSSGGNWFAVLTIVFIFIIAICIYNFILGDGSHFEGGDNKNEPIPGDYLGTVYKGGFIVPVLMTMLLSVIVFSIERAFTLGKATGTGSIDVFVRKVKSSLASDNINEALAECDKQKGSVGNVINSVLHKYKEMAVDTTMSKDQKVLAIQKELEDSTALELPMLEKNLTIIATLASVATLTGLLGTVMGMIRAFAGMAQAGAPDSSALSTGISEALINTALGIGTSALAIIAYNFFTSKIDTLTYSIDEAGFSIMQNFASKHN</sequence>
<evidence type="ECO:0000256" key="5">
    <source>
        <dbReference type="ARBA" id="ARBA00022927"/>
    </source>
</evidence>
<keyword evidence="5 8" id="KW-0653">Protein transport</keyword>
<reference evidence="11 12" key="1">
    <citation type="submission" date="2023-05" db="EMBL/GenBank/DDBJ databases">
        <authorList>
            <person name="Zhang X."/>
        </authorList>
    </citation>
    <scope>NUCLEOTIDE SEQUENCE [LARGE SCALE GENOMIC DNA]</scope>
    <source>
        <strain evidence="11 12">DM2B3-1</strain>
    </source>
</reference>
<protein>
    <submittedName>
        <fullName evidence="11">MotA/TolQ/ExbB proton channel family protein</fullName>
    </submittedName>
</protein>
<keyword evidence="6 9" id="KW-1133">Transmembrane helix</keyword>
<gene>
    <name evidence="11" type="ORF">QNI19_00470</name>
</gene>
<feature type="transmembrane region" description="Helical" evidence="9">
    <location>
        <begin position="21"/>
        <end position="44"/>
    </location>
</feature>
<keyword evidence="4 9" id="KW-0812">Transmembrane</keyword>
<dbReference type="InterPro" id="IPR050790">
    <property type="entry name" value="ExbB/TolQ_transport"/>
</dbReference>
<organism evidence="11 12">
    <name type="scientific">Xanthocytophaga flava</name>
    <dbReference type="NCBI Taxonomy" id="3048013"/>
    <lineage>
        <taxon>Bacteria</taxon>
        <taxon>Pseudomonadati</taxon>
        <taxon>Bacteroidota</taxon>
        <taxon>Cytophagia</taxon>
        <taxon>Cytophagales</taxon>
        <taxon>Rhodocytophagaceae</taxon>
        <taxon>Xanthocytophaga</taxon>
    </lineage>
</organism>
<feature type="transmembrane region" description="Helical" evidence="9">
    <location>
        <begin position="183"/>
        <end position="210"/>
    </location>
</feature>
<evidence type="ECO:0000256" key="3">
    <source>
        <dbReference type="ARBA" id="ARBA00022475"/>
    </source>
</evidence>
<evidence type="ECO:0000313" key="11">
    <source>
        <dbReference type="EMBL" id="MDJ1491378.1"/>
    </source>
</evidence>
<feature type="domain" description="MotA/TolQ/ExbB proton channel" evidence="10">
    <location>
        <begin position="154"/>
        <end position="263"/>
    </location>
</feature>
<keyword evidence="3" id="KW-1003">Cell membrane</keyword>